<accession>A0A0G1Z752</accession>
<evidence type="ECO:0000313" key="1">
    <source>
        <dbReference type="EMBL" id="KKW14754.1"/>
    </source>
</evidence>
<dbReference type="STRING" id="1618665.UY55_C0004G0007"/>
<comment type="caution">
    <text evidence="1">The sequence shown here is derived from an EMBL/GenBank/DDBJ whole genome shotgun (WGS) entry which is preliminary data.</text>
</comment>
<reference evidence="1 2" key="1">
    <citation type="journal article" date="2015" name="Nature">
        <title>rRNA introns, odd ribosomes, and small enigmatic genomes across a large radiation of phyla.</title>
        <authorList>
            <person name="Brown C.T."/>
            <person name="Hug L.A."/>
            <person name="Thomas B.C."/>
            <person name="Sharon I."/>
            <person name="Castelle C.J."/>
            <person name="Singh A."/>
            <person name="Wilkins M.J."/>
            <person name="Williams K.H."/>
            <person name="Banfield J.F."/>
        </authorList>
    </citation>
    <scope>NUCLEOTIDE SEQUENCE [LARGE SCALE GENOMIC DNA]</scope>
</reference>
<evidence type="ECO:0000313" key="2">
    <source>
        <dbReference type="Proteomes" id="UP000034224"/>
    </source>
</evidence>
<dbReference type="Proteomes" id="UP000034224">
    <property type="component" value="Unassembled WGS sequence"/>
</dbReference>
<protein>
    <submittedName>
        <fullName evidence="1">Uncharacterized protein</fullName>
    </submittedName>
</protein>
<name>A0A0G1Z752_9BACT</name>
<dbReference type="AlphaFoldDB" id="A0A0G1Z752"/>
<proteinExistence type="predicted"/>
<organism evidence="1 2">
    <name type="scientific">Candidatus Jorgensenbacteria bacterium GW2011_GWB1_50_10</name>
    <dbReference type="NCBI Taxonomy" id="1618665"/>
    <lineage>
        <taxon>Bacteria</taxon>
        <taxon>Candidatus Joergenseniibacteriota</taxon>
    </lineage>
</organism>
<dbReference type="EMBL" id="LCQK01000004">
    <property type="protein sequence ID" value="KKW14754.1"/>
    <property type="molecule type" value="Genomic_DNA"/>
</dbReference>
<gene>
    <name evidence="1" type="ORF">UY55_C0004G0007</name>
</gene>
<sequence length="101" mass="11405">MDSSLSGLTAEEWAAITGVFQSPRYRFLVEFLRERGGNPPSGRELETEFHSRGLGDVWIARKELNELLCRKGLPYRLTFVESNRRGGLVSKHVQLSRVGGK</sequence>